<evidence type="ECO:0000313" key="2">
    <source>
        <dbReference type="EMBL" id="RNF39372.1"/>
    </source>
</evidence>
<feature type="transmembrane region" description="Helical" evidence="1">
    <location>
        <begin position="263"/>
        <end position="284"/>
    </location>
</feature>
<dbReference type="AlphaFoldDB" id="A0A3M8P6Y4"/>
<keyword evidence="1" id="KW-0472">Membrane</keyword>
<reference evidence="2 3" key="1">
    <citation type="journal article" date="2018" name="Int. J. Syst. Evol. Microbiol.">
        <title>Planococcus salinus sp. nov., a moderately halophilic bacterium isolated from a saline-alkali soil.</title>
        <authorList>
            <person name="Gan L."/>
        </authorList>
    </citation>
    <scope>NUCLEOTIDE SEQUENCE [LARGE SCALE GENOMIC DNA]</scope>
    <source>
        <strain evidence="2 3">LCB217</strain>
    </source>
</reference>
<dbReference type="EMBL" id="RIAX01000006">
    <property type="protein sequence ID" value="RNF39372.1"/>
    <property type="molecule type" value="Genomic_DNA"/>
</dbReference>
<name>A0A3M8P6Y4_9BACL</name>
<keyword evidence="1" id="KW-1133">Transmembrane helix</keyword>
<accession>A0A3M8P6Y4</accession>
<dbReference type="OrthoDB" id="2435931at2"/>
<feature type="transmembrane region" description="Helical" evidence="1">
    <location>
        <begin position="169"/>
        <end position="188"/>
    </location>
</feature>
<protein>
    <submittedName>
        <fullName evidence="2">Uncharacterized protein</fullName>
    </submittedName>
</protein>
<evidence type="ECO:0000256" key="1">
    <source>
        <dbReference type="SAM" id="Phobius"/>
    </source>
</evidence>
<proteinExistence type="predicted"/>
<dbReference type="NCBIfam" id="NF038403">
    <property type="entry name" value="perm_prefix_1"/>
    <property type="match status" value="1"/>
</dbReference>
<keyword evidence="1" id="KW-0812">Transmembrane</keyword>
<dbReference type="InterPro" id="IPR047928">
    <property type="entry name" value="Perm_prefix_1"/>
</dbReference>
<dbReference type="RefSeq" id="WP_123165463.1">
    <property type="nucleotide sequence ID" value="NZ_RIAX01000006.1"/>
</dbReference>
<keyword evidence="3" id="KW-1185">Reference proteome</keyword>
<feature type="transmembrane region" description="Helical" evidence="1">
    <location>
        <begin position="232"/>
        <end position="251"/>
    </location>
</feature>
<evidence type="ECO:0000313" key="3">
    <source>
        <dbReference type="Proteomes" id="UP000275473"/>
    </source>
</evidence>
<feature type="transmembrane region" description="Helical" evidence="1">
    <location>
        <begin position="80"/>
        <end position="101"/>
    </location>
</feature>
<comment type="caution">
    <text evidence="2">The sequence shown here is derived from an EMBL/GenBank/DDBJ whole genome shotgun (WGS) entry which is preliminary data.</text>
</comment>
<feature type="transmembrane region" description="Helical" evidence="1">
    <location>
        <begin position="107"/>
        <end position="130"/>
    </location>
</feature>
<feature type="transmembrane region" description="Helical" evidence="1">
    <location>
        <begin position="208"/>
        <end position="226"/>
    </location>
</feature>
<gene>
    <name evidence="2" type="ORF">EEX84_09815</name>
</gene>
<feature type="transmembrane region" description="Helical" evidence="1">
    <location>
        <begin position="142"/>
        <end position="163"/>
    </location>
</feature>
<organism evidence="2 3">
    <name type="scientific">Planococcus salinus</name>
    <dbReference type="NCBI Taxonomy" id="1848460"/>
    <lineage>
        <taxon>Bacteria</taxon>
        <taxon>Bacillati</taxon>
        <taxon>Bacillota</taxon>
        <taxon>Bacilli</taxon>
        <taxon>Bacillales</taxon>
        <taxon>Caryophanaceae</taxon>
        <taxon>Planococcus</taxon>
    </lineage>
</organism>
<sequence length="290" mass="33237">METNFRSYVENIMDQTECNQQEKEDMREELLIHLEMSKEDLMRKGMKEKEAERKAMELFGPEKDIGSQMQQSIFPFRKELMLTLSIISFLYTITLYLLLLFNEGNAHIGWLLFSMTTSTLLLCIALNIVVALNRRRWMNSLLMAHLLIYLYGYAIISGFELAAQLPLTISNWIILLLSLLLVYQTTIYEMNFQSGAVKEAKRLHQVNFVSGVIVIGVSLFFLWVGMMLFGGFHPAMAVMMVPFGLWLLLYVGQMKLVKKHKRAAFVLAGISLLGTAVLLVLLFFPSLLTI</sequence>
<dbReference type="Proteomes" id="UP000275473">
    <property type="component" value="Unassembled WGS sequence"/>
</dbReference>